<evidence type="ECO:0000259" key="5">
    <source>
        <dbReference type="PROSITE" id="PS50931"/>
    </source>
</evidence>
<dbReference type="PANTHER" id="PTHR30419">
    <property type="entry name" value="HTH-TYPE TRANSCRIPTIONAL REGULATOR YBHD"/>
    <property type="match status" value="1"/>
</dbReference>
<comment type="similarity">
    <text evidence="1">Belongs to the LysR transcriptional regulatory family.</text>
</comment>
<evidence type="ECO:0000256" key="4">
    <source>
        <dbReference type="ARBA" id="ARBA00023163"/>
    </source>
</evidence>
<dbReference type="InterPro" id="IPR036390">
    <property type="entry name" value="WH_DNA-bd_sf"/>
</dbReference>
<keyword evidence="7" id="KW-1185">Reference proteome</keyword>
<dbReference type="SUPFAM" id="SSF53850">
    <property type="entry name" value="Periplasmic binding protein-like II"/>
    <property type="match status" value="1"/>
</dbReference>
<name>A0ABQ5N326_9CLOT</name>
<dbReference type="SUPFAM" id="SSF46785">
    <property type="entry name" value="Winged helix' DNA-binding domain"/>
    <property type="match status" value="1"/>
</dbReference>
<dbReference type="PRINTS" id="PR00039">
    <property type="entry name" value="HTHLYSR"/>
</dbReference>
<keyword evidence="4" id="KW-0804">Transcription</keyword>
<gene>
    <name evidence="6" type="ORF">bsdE14_09950</name>
</gene>
<evidence type="ECO:0000256" key="3">
    <source>
        <dbReference type="ARBA" id="ARBA00023125"/>
    </source>
</evidence>
<dbReference type="Pfam" id="PF00126">
    <property type="entry name" value="HTH_1"/>
    <property type="match status" value="1"/>
</dbReference>
<dbReference type="InterPro" id="IPR000847">
    <property type="entry name" value="LysR_HTH_N"/>
</dbReference>
<keyword evidence="3" id="KW-0238">DNA-binding</keyword>
<dbReference type="CDD" id="cd05466">
    <property type="entry name" value="PBP2_LTTR_substrate"/>
    <property type="match status" value="1"/>
</dbReference>
<dbReference type="InterPro" id="IPR005119">
    <property type="entry name" value="LysR_subst-bd"/>
</dbReference>
<dbReference type="PANTHER" id="PTHR30419:SF28">
    <property type="entry name" value="HTH-TYPE TRANSCRIPTIONAL REGULATOR BSDA"/>
    <property type="match status" value="1"/>
</dbReference>
<reference evidence="6 7" key="1">
    <citation type="journal article" date="2024" name="Int. J. Syst. Evol. Microbiol.">
        <title>Clostridium omnivorum sp. nov., isolated from anoxic soil under the treatment of reductive soil disinfestation.</title>
        <authorList>
            <person name="Ueki A."/>
            <person name="Tonouchi A."/>
            <person name="Kaku N."/>
            <person name="Honma S."/>
            <person name="Ueki K."/>
        </authorList>
    </citation>
    <scope>NUCLEOTIDE SEQUENCE [LARGE SCALE GENOMIC DNA]</scope>
    <source>
        <strain evidence="6 7">E14</strain>
    </source>
</reference>
<dbReference type="EMBL" id="BRXR01000001">
    <property type="protein sequence ID" value="GLC29585.1"/>
    <property type="molecule type" value="Genomic_DNA"/>
</dbReference>
<sequence length="306" mass="35378">MNLKEQQYVCTLAELGSMSKAAKKLFISQPALSLYINNLEKTLGAKLFVRSGNSYSLTYVGEKYVAKAKEMLMMEREFNTELHNFLMGSTGRLRIGVQLRRSPYIVAEIATYFREKYPEIELVFKESHTSILETMVINNELDILIYSCMKRRKDLNYVHIFNDNLFLAVNSSNMLRRKAKWGEKSNFQYIDLKELEDETFILPQKGQSLRDVSDILFEKAGIIPKKIIEIRNIETIMKLVSANFGIGFNRASYINYMSHIKNIEYYNIIQDEINSELVIAYPNVSMSIANFDKIINSIKDIFSGNV</sequence>
<dbReference type="InterPro" id="IPR036388">
    <property type="entry name" value="WH-like_DNA-bd_sf"/>
</dbReference>
<dbReference type="PROSITE" id="PS50931">
    <property type="entry name" value="HTH_LYSR"/>
    <property type="match status" value="1"/>
</dbReference>
<evidence type="ECO:0000313" key="6">
    <source>
        <dbReference type="EMBL" id="GLC29585.1"/>
    </source>
</evidence>
<keyword evidence="2" id="KW-0805">Transcription regulation</keyword>
<organism evidence="6 7">
    <name type="scientific">Clostridium omnivorum</name>
    <dbReference type="NCBI Taxonomy" id="1604902"/>
    <lineage>
        <taxon>Bacteria</taxon>
        <taxon>Bacillati</taxon>
        <taxon>Bacillota</taxon>
        <taxon>Clostridia</taxon>
        <taxon>Eubacteriales</taxon>
        <taxon>Clostridiaceae</taxon>
        <taxon>Clostridium</taxon>
    </lineage>
</organism>
<protein>
    <submittedName>
        <fullName evidence="6">Transcriptional regulator CynR</fullName>
    </submittedName>
</protein>
<evidence type="ECO:0000256" key="2">
    <source>
        <dbReference type="ARBA" id="ARBA00023015"/>
    </source>
</evidence>
<dbReference type="InterPro" id="IPR050950">
    <property type="entry name" value="HTH-type_LysR_regulators"/>
</dbReference>
<accession>A0ABQ5N326</accession>
<evidence type="ECO:0000256" key="1">
    <source>
        <dbReference type="ARBA" id="ARBA00009437"/>
    </source>
</evidence>
<dbReference type="Proteomes" id="UP001208567">
    <property type="component" value="Unassembled WGS sequence"/>
</dbReference>
<proteinExistence type="inferred from homology"/>
<comment type="caution">
    <text evidence="6">The sequence shown here is derived from an EMBL/GenBank/DDBJ whole genome shotgun (WGS) entry which is preliminary data.</text>
</comment>
<dbReference type="Gene3D" id="3.40.190.290">
    <property type="match status" value="1"/>
</dbReference>
<dbReference type="Gene3D" id="1.10.10.10">
    <property type="entry name" value="Winged helix-like DNA-binding domain superfamily/Winged helix DNA-binding domain"/>
    <property type="match status" value="1"/>
</dbReference>
<dbReference type="RefSeq" id="WP_264848878.1">
    <property type="nucleotide sequence ID" value="NZ_BRXR01000001.1"/>
</dbReference>
<feature type="domain" description="HTH lysR-type" evidence="5">
    <location>
        <begin position="1"/>
        <end position="58"/>
    </location>
</feature>
<dbReference type="Pfam" id="PF03466">
    <property type="entry name" value="LysR_substrate"/>
    <property type="match status" value="1"/>
</dbReference>
<evidence type="ECO:0000313" key="7">
    <source>
        <dbReference type="Proteomes" id="UP001208567"/>
    </source>
</evidence>